<name>A0A914V763_9BILA</name>
<dbReference type="WBParaSite" id="PSAMB.scaffold152size71626.g2639.t1">
    <property type="protein sequence ID" value="PSAMB.scaffold152size71626.g2639.t1"/>
    <property type="gene ID" value="PSAMB.scaffold152size71626.g2639"/>
</dbReference>
<feature type="region of interest" description="Disordered" evidence="1">
    <location>
        <begin position="1"/>
        <end position="25"/>
    </location>
</feature>
<organism evidence="2 3">
    <name type="scientific">Plectus sambesii</name>
    <dbReference type="NCBI Taxonomy" id="2011161"/>
    <lineage>
        <taxon>Eukaryota</taxon>
        <taxon>Metazoa</taxon>
        <taxon>Ecdysozoa</taxon>
        <taxon>Nematoda</taxon>
        <taxon>Chromadorea</taxon>
        <taxon>Plectida</taxon>
        <taxon>Plectina</taxon>
        <taxon>Plectoidea</taxon>
        <taxon>Plectidae</taxon>
        <taxon>Plectus</taxon>
    </lineage>
</organism>
<feature type="compositionally biased region" description="Pro residues" evidence="1">
    <location>
        <begin position="11"/>
        <end position="22"/>
    </location>
</feature>
<reference evidence="3" key="1">
    <citation type="submission" date="2022-11" db="UniProtKB">
        <authorList>
            <consortium name="WormBaseParasite"/>
        </authorList>
    </citation>
    <scope>IDENTIFICATION</scope>
</reference>
<evidence type="ECO:0000313" key="2">
    <source>
        <dbReference type="Proteomes" id="UP000887566"/>
    </source>
</evidence>
<feature type="compositionally biased region" description="Basic and acidic residues" evidence="1">
    <location>
        <begin position="87"/>
        <end position="97"/>
    </location>
</feature>
<evidence type="ECO:0000313" key="3">
    <source>
        <dbReference type="WBParaSite" id="PSAMB.scaffold152size71626.g2639.t1"/>
    </source>
</evidence>
<accession>A0A914V763</accession>
<sequence>MTTTNIDRTPHPTPPSDEPPPTTTRLLASDCRPVPKLCPARSIVNRRHLTRRDMKRCHATRRDATDLQRYRVMERVPSRRRPMQTTDDNKKDNKLII</sequence>
<feature type="region of interest" description="Disordered" evidence="1">
    <location>
        <begin position="75"/>
        <end position="97"/>
    </location>
</feature>
<dbReference type="Proteomes" id="UP000887566">
    <property type="component" value="Unplaced"/>
</dbReference>
<dbReference type="AlphaFoldDB" id="A0A914V763"/>
<protein>
    <submittedName>
        <fullName evidence="3">Uncharacterized protein</fullName>
    </submittedName>
</protein>
<evidence type="ECO:0000256" key="1">
    <source>
        <dbReference type="SAM" id="MobiDB-lite"/>
    </source>
</evidence>
<keyword evidence="2" id="KW-1185">Reference proteome</keyword>
<proteinExistence type="predicted"/>